<reference evidence="2 3" key="1">
    <citation type="submission" date="2021-06" db="EMBL/GenBank/DDBJ databases">
        <title>Actinomycetes sequencing.</title>
        <authorList>
            <person name="Shan Q."/>
        </authorList>
    </citation>
    <scope>NUCLEOTIDE SEQUENCE [LARGE SCALE GENOMIC DNA]</scope>
    <source>
        <strain evidence="2 3">NEAU-G5</strain>
    </source>
</reference>
<protein>
    <submittedName>
        <fullName evidence="2">TIGR03086 family protein</fullName>
    </submittedName>
</protein>
<dbReference type="EMBL" id="JAHKNI010000003">
    <property type="protein sequence ID" value="MBU3062198.1"/>
    <property type="molecule type" value="Genomic_DNA"/>
</dbReference>
<dbReference type="Proteomes" id="UP000733379">
    <property type="component" value="Unassembled WGS sequence"/>
</dbReference>
<dbReference type="NCBIfam" id="TIGR03083">
    <property type="entry name" value="maleylpyruvate isomerase family mycothiol-dependent enzyme"/>
    <property type="match status" value="1"/>
</dbReference>
<dbReference type="NCBIfam" id="TIGR03086">
    <property type="entry name" value="TIGR03086 family metal-binding protein"/>
    <property type="match status" value="1"/>
</dbReference>
<dbReference type="Pfam" id="PF11716">
    <property type="entry name" value="MDMPI_N"/>
    <property type="match status" value="1"/>
</dbReference>
<keyword evidence="3" id="KW-1185">Reference proteome</keyword>
<evidence type="ECO:0000313" key="3">
    <source>
        <dbReference type="Proteomes" id="UP000733379"/>
    </source>
</evidence>
<dbReference type="SUPFAM" id="SSF109854">
    <property type="entry name" value="DinB/YfiT-like putative metalloenzymes"/>
    <property type="match status" value="1"/>
</dbReference>
<dbReference type="Gene3D" id="1.20.120.450">
    <property type="entry name" value="dinb family like domain"/>
    <property type="match status" value="1"/>
</dbReference>
<organism evidence="2 3">
    <name type="scientific">Nocardia albiluteola</name>
    <dbReference type="NCBI Taxonomy" id="2842303"/>
    <lineage>
        <taxon>Bacteria</taxon>
        <taxon>Bacillati</taxon>
        <taxon>Actinomycetota</taxon>
        <taxon>Actinomycetes</taxon>
        <taxon>Mycobacteriales</taxon>
        <taxon>Nocardiaceae</taxon>
        <taxon>Nocardia</taxon>
    </lineage>
</organism>
<evidence type="ECO:0000259" key="1">
    <source>
        <dbReference type="Pfam" id="PF11716"/>
    </source>
</evidence>
<sequence>MNDYDATVERLERALTQMAEAIATIGAGRSGLPTPCEGWDVHALVRHIVGQNLRDFAVSARGEMVDWQAPADELHSDWAGQFRTGAAALLEIWRGADLDQLVPAGDGEAPLRGRLDQQIAELAVHAWDLTRATDQRTTLDPELAEYSLTWSRRLLRSEFRGPDKAFGLEVAVTPDAPAYDRLAGWFGREPDWKSPN</sequence>
<dbReference type="InterPro" id="IPR024344">
    <property type="entry name" value="MDMPI_metal-binding"/>
</dbReference>
<proteinExistence type="predicted"/>
<dbReference type="InterPro" id="IPR034660">
    <property type="entry name" value="DinB/YfiT-like"/>
</dbReference>
<comment type="caution">
    <text evidence="2">The sequence shown here is derived from an EMBL/GenBank/DDBJ whole genome shotgun (WGS) entry which is preliminary data.</text>
</comment>
<name>A0ABS6AWC8_9NOCA</name>
<dbReference type="InterPro" id="IPR017520">
    <property type="entry name" value="CHP03086"/>
</dbReference>
<dbReference type="RefSeq" id="WP_215917072.1">
    <property type="nucleotide sequence ID" value="NZ_JAHKNI010000003.1"/>
</dbReference>
<evidence type="ECO:0000313" key="2">
    <source>
        <dbReference type="EMBL" id="MBU3062198.1"/>
    </source>
</evidence>
<gene>
    <name evidence="2" type="ORF">KO481_11755</name>
</gene>
<dbReference type="InterPro" id="IPR017517">
    <property type="entry name" value="Maleyloyr_isom"/>
</dbReference>
<accession>A0ABS6AWC8</accession>
<feature type="domain" description="Mycothiol-dependent maleylpyruvate isomerase metal-binding" evidence="1">
    <location>
        <begin position="12"/>
        <end position="129"/>
    </location>
</feature>